<gene>
    <name evidence="1" type="ORF">ACTOB_003040</name>
</gene>
<proteinExistence type="predicted"/>
<reference evidence="1 2" key="1">
    <citation type="submission" date="2023-06" db="EMBL/GenBank/DDBJ databases">
        <authorList>
            <person name="Yushchuk O."/>
            <person name="Binda E."/>
            <person name="Ruckert-Reed C."/>
            <person name="Fedorenko V."/>
            <person name="Kalinowski J."/>
            <person name="Marinelli F."/>
        </authorList>
    </citation>
    <scope>NUCLEOTIDE SEQUENCE [LARGE SCALE GENOMIC DNA]</scope>
    <source>
        <strain evidence="1 2">NRRL 3884</strain>
    </source>
</reference>
<dbReference type="Proteomes" id="UP001240150">
    <property type="component" value="Chromosome"/>
</dbReference>
<keyword evidence="2" id="KW-1185">Reference proteome</keyword>
<accession>A0ABY8WSX6</accession>
<sequence length="667" mass="74538">MVANVNVEHYYPGQTIPLGELSSGDGWTATWNNRFVYDLPKLAPNDSWLPWYVYNEPGGDYYRPTAQRNGAWHVLFNITGEGKAVDFFLQAQHQGCVMTIWKRTGIGTQAFQKWEDPAHPTNTTYYRDEWGGGNNGLPWVFYASGTPFYPDNPDEGESLSTYAALRVTLEANETYYIEIGSSSTDNRLGAGDLGYFQNFRFNVKYTDMPTNDLRANAKTVNIGASGTYNDIVMNEGFGQSFTPEDDPTPDYYYNRQYRTAWWKYTPKESGQVTASFALTPETLAGTAFSLVMWQRIELGQLVERARVENNPGSLTYDVDADKDYYFSIGFRNDPQYVQGGQQYQISVHGPKAGDTIGTEGAPPGNDKRANAWIIPTTGGVTANSDITYATKDTGDYGDPWALKYEQSVWWKWTCTYGGQAEVDLRSSLYSSDEMLWMQIIDASDNDNLVIQRSIVDSPLRFKVVKGHTYFFCVGVVQHSSLPKLNNVWVALTLDPPIALPTKPGTKKPNPKTPVKPKPPACSTILDLVREYQKASGHGVWFINATKIAVFDPFDLPTPANFDEDLGTYYYPTVEATSAAKSKVLRLDAGSTDMTARADLETNDIGIVTGDWKLPMPLPFPDTYAPPVTRITMSFTAEGFRASAEFMFTDEPLRIKATEIGSTQYDDE</sequence>
<protein>
    <submittedName>
        <fullName evidence="1">Uncharacterized protein</fullName>
    </submittedName>
</protein>
<dbReference type="EMBL" id="CP126980">
    <property type="protein sequence ID" value="WIM99389.1"/>
    <property type="molecule type" value="Genomic_DNA"/>
</dbReference>
<dbReference type="RefSeq" id="WP_284920827.1">
    <property type="nucleotide sequence ID" value="NZ_CP126980.1"/>
</dbReference>
<name>A0ABY8WSX6_9ACTN</name>
<organism evidence="1 2">
    <name type="scientific">Actinoplanes oblitus</name>
    <dbReference type="NCBI Taxonomy" id="3040509"/>
    <lineage>
        <taxon>Bacteria</taxon>
        <taxon>Bacillati</taxon>
        <taxon>Actinomycetota</taxon>
        <taxon>Actinomycetes</taxon>
        <taxon>Micromonosporales</taxon>
        <taxon>Micromonosporaceae</taxon>
        <taxon>Actinoplanes</taxon>
    </lineage>
</organism>
<evidence type="ECO:0000313" key="2">
    <source>
        <dbReference type="Proteomes" id="UP001240150"/>
    </source>
</evidence>
<evidence type="ECO:0000313" key="1">
    <source>
        <dbReference type="EMBL" id="WIM99389.1"/>
    </source>
</evidence>